<accession>A0ABD5Y3Y8</accession>
<gene>
    <name evidence="7" type="ORF">ACFQMA_09995</name>
</gene>
<dbReference type="AlphaFoldDB" id="A0ABD5Y3Y8"/>
<keyword evidence="3 6" id="KW-0812">Transmembrane</keyword>
<feature type="transmembrane region" description="Helical" evidence="6">
    <location>
        <begin position="299"/>
        <end position="320"/>
    </location>
</feature>
<keyword evidence="5 6" id="KW-0472">Membrane</keyword>
<name>A0ABD5Y3Y8_9EURY</name>
<feature type="transmembrane region" description="Helical" evidence="6">
    <location>
        <begin position="20"/>
        <end position="50"/>
    </location>
</feature>
<sequence>MVEKDTLPGWSSHGNALSVLAMVSVVLAALIVLPYLQYVLFAVVLAYVLAPVQRVLERRTSSTKAALLLIATSIFVILLPIAYVLTIALRQGLELLAVAQEGAFSLDRIEDRLETIGYVVDLDLLYATYQEPIATGLQGLATGALSIIGGLPGVLIGVTVTVFVLFTLLRDGDQLIAWLRSVLPIDDHVQRELLVELDHLMWASVVGNVAVAVVQAVLLGVGLAVIGVPGIVFLTVATFILTLLPLVGAFGVWVPVSFYLLALGRPVTAGILVVYGSIVSGSDMYLRPALIGRSGAINVAVIVVGIFGGLILFGAVGLFIGPVALGGAKVVLDLFAQSKEETATV</sequence>
<evidence type="ECO:0000313" key="7">
    <source>
        <dbReference type="EMBL" id="MFC7140162.1"/>
    </source>
</evidence>
<comment type="caution">
    <text evidence="7">The sequence shown here is derived from an EMBL/GenBank/DDBJ whole genome shotgun (WGS) entry which is preliminary data.</text>
</comment>
<dbReference type="InterPro" id="IPR002549">
    <property type="entry name" value="AI-2E-like"/>
</dbReference>
<dbReference type="PANTHER" id="PTHR21716:SF4">
    <property type="entry name" value="TRANSMEMBRANE PROTEIN 245"/>
    <property type="match status" value="1"/>
</dbReference>
<organism evidence="7 8">
    <name type="scientific">Halosimplex aquaticum</name>
    <dbReference type="NCBI Taxonomy" id="3026162"/>
    <lineage>
        <taxon>Archaea</taxon>
        <taxon>Methanobacteriati</taxon>
        <taxon>Methanobacteriota</taxon>
        <taxon>Stenosarchaea group</taxon>
        <taxon>Halobacteria</taxon>
        <taxon>Halobacteriales</taxon>
        <taxon>Haloarculaceae</taxon>
        <taxon>Halosimplex</taxon>
    </lineage>
</organism>
<comment type="similarity">
    <text evidence="2">Belongs to the autoinducer-2 exporter (AI-2E) (TC 2.A.86) family.</text>
</comment>
<protein>
    <submittedName>
        <fullName evidence="7">AI-2E family transporter</fullName>
    </submittedName>
</protein>
<feature type="transmembrane region" description="Helical" evidence="6">
    <location>
        <begin position="258"/>
        <end position="279"/>
    </location>
</feature>
<comment type="subcellular location">
    <subcellularLocation>
        <location evidence="1">Membrane</location>
        <topology evidence="1">Multi-pass membrane protein</topology>
    </subcellularLocation>
</comment>
<dbReference type="RefSeq" id="WP_274325729.1">
    <property type="nucleotide sequence ID" value="NZ_CP118158.1"/>
</dbReference>
<evidence type="ECO:0000256" key="5">
    <source>
        <dbReference type="ARBA" id="ARBA00023136"/>
    </source>
</evidence>
<dbReference type="Pfam" id="PF01594">
    <property type="entry name" value="AI-2E_transport"/>
    <property type="match status" value="1"/>
</dbReference>
<feature type="transmembrane region" description="Helical" evidence="6">
    <location>
        <begin position="200"/>
        <end position="225"/>
    </location>
</feature>
<dbReference type="GeneID" id="78820440"/>
<dbReference type="GO" id="GO:0016020">
    <property type="term" value="C:membrane"/>
    <property type="evidence" value="ECO:0007669"/>
    <property type="project" value="UniProtKB-SubCell"/>
</dbReference>
<proteinExistence type="inferred from homology"/>
<evidence type="ECO:0000256" key="6">
    <source>
        <dbReference type="SAM" id="Phobius"/>
    </source>
</evidence>
<keyword evidence="4 6" id="KW-1133">Transmembrane helix</keyword>
<feature type="transmembrane region" description="Helical" evidence="6">
    <location>
        <begin position="66"/>
        <end position="89"/>
    </location>
</feature>
<evidence type="ECO:0000313" key="8">
    <source>
        <dbReference type="Proteomes" id="UP001596432"/>
    </source>
</evidence>
<dbReference type="EMBL" id="JBHTAS010000001">
    <property type="protein sequence ID" value="MFC7140162.1"/>
    <property type="molecule type" value="Genomic_DNA"/>
</dbReference>
<reference evidence="7 8" key="1">
    <citation type="journal article" date="2019" name="Int. J. Syst. Evol. Microbiol.">
        <title>The Global Catalogue of Microorganisms (GCM) 10K type strain sequencing project: providing services to taxonomists for standard genome sequencing and annotation.</title>
        <authorList>
            <consortium name="The Broad Institute Genomics Platform"/>
            <consortium name="The Broad Institute Genome Sequencing Center for Infectious Disease"/>
            <person name="Wu L."/>
            <person name="Ma J."/>
        </authorList>
    </citation>
    <scope>NUCLEOTIDE SEQUENCE [LARGE SCALE GENOMIC DNA]</scope>
    <source>
        <strain evidence="7 8">XZYJT29</strain>
    </source>
</reference>
<dbReference type="PANTHER" id="PTHR21716">
    <property type="entry name" value="TRANSMEMBRANE PROTEIN"/>
    <property type="match status" value="1"/>
</dbReference>
<keyword evidence="8" id="KW-1185">Reference proteome</keyword>
<evidence type="ECO:0000256" key="1">
    <source>
        <dbReference type="ARBA" id="ARBA00004141"/>
    </source>
</evidence>
<evidence type="ECO:0000256" key="4">
    <source>
        <dbReference type="ARBA" id="ARBA00022989"/>
    </source>
</evidence>
<evidence type="ECO:0000256" key="2">
    <source>
        <dbReference type="ARBA" id="ARBA00009773"/>
    </source>
</evidence>
<dbReference type="Proteomes" id="UP001596432">
    <property type="component" value="Unassembled WGS sequence"/>
</dbReference>
<feature type="transmembrane region" description="Helical" evidence="6">
    <location>
        <begin position="147"/>
        <end position="169"/>
    </location>
</feature>
<evidence type="ECO:0000256" key="3">
    <source>
        <dbReference type="ARBA" id="ARBA00022692"/>
    </source>
</evidence>
<feature type="transmembrane region" description="Helical" evidence="6">
    <location>
        <begin position="231"/>
        <end position="253"/>
    </location>
</feature>